<evidence type="ECO:0000256" key="1">
    <source>
        <dbReference type="SAM" id="MobiDB-lite"/>
    </source>
</evidence>
<proteinExistence type="predicted"/>
<sequence>MDERGAAVVISPHPKRREPREIDRDLYTWCHLVEKFFARLKEFKRIAMRADKTDQNFTALIYLRAPSSTHVESRQALDVSGPDRNTNAGINLRLQPASVSRRGV</sequence>
<dbReference type="AlphaFoldDB" id="A0A6L3T6N4"/>
<evidence type="ECO:0000313" key="3">
    <source>
        <dbReference type="Proteomes" id="UP000474159"/>
    </source>
</evidence>
<organism evidence="2 3">
    <name type="scientific">Methylobacterium soli</name>
    <dbReference type="NCBI Taxonomy" id="553447"/>
    <lineage>
        <taxon>Bacteria</taxon>
        <taxon>Pseudomonadati</taxon>
        <taxon>Pseudomonadota</taxon>
        <taxon>Alphaproteobacteria</taxon>
        <taxon>Hyphomicrobiales</taxon>
        <taxon>Methylobacteriaceae</taxon>
        <taxon>Methylobacterium</taxon>
    </lineage>
</organism>
<keyword evidence="3" id="KW-1185">Reference proteome</keyword>
<dbReference type="RefSeq" id="WP_150997454.1">
    <property type="nucleotide sequence ID" value="NZ_BPQY01000361.1"/>
</dbReference>
<name>A0A6L3T6N4_9HYPH</name>
<protein>
    <submittedName>
        <fullName evidence="2">Transposase</fullName>
    </submittedName>
</protein>
<accession>A0A6L3T6N4</accession>
<evidence type="ECO:0000313" key="2">
    <source>
        <dbReference type="EMBL" id="KAB1080856.1"/>
    </source>
</evidence>
<dbReference type="EMBL" id="VZZK01000003">
    <property type="protein sequence ID" value="KAB1080856.1"/>
    <property type="molecule type" value="Genomic_DNA"/>
</dbReference>
<dbReference type="OrthoDB" id="9798237at2"/>
<feature type="region of interest" description="Disordered" evidence="1">
    <location>
        <begin position="72"/>
        <end position="104"/>
    </location>
</feature>
<dbReference type="Proteomes" id="UP000474159">
    <property type="component" value="Unassembled WGS sequence"/>
</dbReference>
<gene>
    <name evidence="2" type="ORF">F6X53_03935</name>
</gene>
<comment type="caution">
    <text evidence="2">The sequence shown here is derived from an EMBL/GenBank/DDBJ whole genome shotgun (WGS) entry which is preliminary data.</text>
</comment>
<reference evidence="2 3" key="1">
    <citation type="submission" date="2019-09" db="EMBL/GenBank/DDBJ databases">
        <title>YIM 48816 draft genome.</title>
        <authorList>
            <person name="Jiang L."/>
        </authorList>
    </citation>
    <scope>NUCLEOTIDE SEQUENCE [LARGE SCALE GENOMIC DNA]</scope>
    <source>
        <strain evidence="2 3">YIM 48816</strain>
    </source>
</reference>